<reference evidence="2" key="1">
    <citation type="submission" date="2017-02" db="EMBL/GenBank/DDBJ databases">
        <authorList>
            <person name="Varghese N."/>
            <person name="Submissions S."/>
        </authorList>
    </citation>
    <scope>NUCLEOTIDE SEQUENCE [LARGE SCALE GENOMIC DNA]</scope>
    <source>
        <strain evidence="2">DSM 16521</strain>
    </source>
</reference>
<evidence type="ECO:0000313" key="2">
    <source>
        <dbReference type="Proteomes" id="UP000189933"/>
    </source>
</evidence>
<accession>A0A1T4LZX3</accession>
<dbReference type="Pfam" id="PF13835">
    <property type="entry name" value="DUF4194"/>
    <property type="match status" value="1"/>
</dbReference>
<sequence length="201" mass="23918">MNWYTRYEGLNNSDKGEFNRVVNLLLAVTFVNKKHPDQRRDYYFIERHEEMFHQYLALAGWELRHDAVHGVYQAVNSQDFNRLRLKLEESIILLLIRLIYEEKRKELHLSEHVSFRVRELQEKYAALKISKRPINKKSLREGLALFKRFHLLEVLDGDVTDPECRLLIYPAILLAVRVEDVRQVYERLSAYGEDGEEGEAE</sequence>
<dbReference type="OrthoDB" id="160982at2"/>
<organism evidence="1 2">
    <name type="scientific">Carboxydocella sporoproducens DSM 16521</name>
    <dbReference type="NCBI Taxonomy" id="1121270"/>
    <lineage>
        <taxon>Bacteria</taxon>
        <taxon>Bacillati</taxon>
        <taxon>Bacillota</taxon>
        <taxon>Clostridia</taxon>
        <taxon>Eubacteriales</taxon>
        <taxon>Clostridiales Family XVI. Incertae Sedis</taxon>
        <taxon>Carboxydocella</taxon>
    </lineage>
</organism>
<name>A0A1T4LZX3_9FIRM</name>
<protein>
    <recommendedName>
        <fullName evidence="3">DUF4194 domain-containing protein</fullName>
    </recommendedName>
</protein>
<keyword evidence="2" id="KW-1185">Reference proteome</keyword>
<evidence type="ECO:0008006" key="3">
    <source>
        <dbReference type="Google" id="ProtNLM"/>
    </source>
</evidence>
<proteinExistence type="predicted"/>
<dbReference type="Proteomes" id="UP000189933">
    <property type="component" value="Unassembled WGS sequence"/>
</dbReference>
<dbReference type="AlphaFoldDB" id="A0A1T4LZX3"/>
<gene>
    <name evidence="1" type="ORF">SAMN02745885_00356</name>
</gene>
<dbReference type="InterPro" id="IPR025449">
    <property type="entry name" value="JetB"/>
</dbReference>
<dbReference type="RefSeq" id="WP_078664511.1">
    <property type="nucleotide sequence ID" value="NZ_FUXM01000003.1"/>
</dbReference>
<evidence type="ECO:0000313" key="1">
    <source>
        <dbReference type="EMBL" id="SJZ60201.1"/>
    </source>
</evidence>
<dbReference type="EMBL" id="FUXM01000003">
    <property type="protein sequence ID" value="SJZ60201.1"/>
    <property type="molecule type" value="Genomic_DNA"/>
</dbReference>